<feature type="compositionally biased region" description="Acidic residues" evidence="1">
    <location>
        <begin position="98"/>
        <end position="118"/>
    </location>
</feature>
<accession>A0AAV0B9K4</accession>
<dbReference type="Proteomes" id="UP001153365">
    <property type="component" value="Unassembled WGS sequence"/>
</dbReference>
<evidence type="ECO:0000313" key="4">
    <source>
        <dbReference type="Proteomes" id="UP001153365"/>
    </source>
</evidence>
<dbReference type="InterPro" id="IPR018946">
    <property type="entry name" value="PhoD-like_MPP"/>
</dbReference>
<dbReference type="AlphaFoldDB" id="A0AAV0B9K4"/>
<evidence type="ECO:0000259" key="2">
    <source>
        <dbReference type="Pfam" id="PF09423"/>
    </source>
</evidence>
<feature type="domain" description="PhoD-like phosphatase metallophosphatase" evidence="2">
    <location>
        <begin position="362"/>
        <end position="598"/>
    </location>
</feature>
<organism evidence="3 4">
    <name type="scientific">Phakopsora pachyrhizi</name>
    <name type="common">Asian soybean rust disease fungus</name>
    <dbReference type="NCBI Taxonomy" id="170000"/>
    <lineage>
        <taxon>Eukaryota</taxon>
        <taxon>Fungi</taxon>
        <taxon>Dikarya</taxon>
        <taxon>Basidiomycota</taxon>
        <taxon>Pucciniomycotina</taxon>
        <taxon>Pucciniomycetes</taxon>
        <taxon>Pucciniales</taxon>
        <taxon>Phakopsoraceae</taxon>
        <taxon>Phakopsora</taxon>
    </lineage>
</organism>
<dbReference type="Pfam" id="PF09423">
    <property type="entry name" value="PhoD"/>
    <property type="match status" value="1"/>
</dbReference>
<dbReference type="InterPro" id="IPR029052">
    <property type="entry name" value="Metallo-depent_PP-like"/>
</dbReference>
<comment type="caution">
    <text evidence="3">The sequence shown here is derived from an EMBL/GenBank/DDBJ whole genome shotgun (WGS) entry which is preliminary data.</text>
</comment>
<dbReference type="Gene3D" id="3.60.21.70">
    <property type="entry name" value="PhoD-like phosphatase"/>
    <property type="match status" value="1"/>
</dbReference>
<gene>
    <name evidence="3" type="ORF">PPACK8108_LOCUS15941</name>
</gene>
<reference evidence="3" key="1">
    <citation type="submission" date="2022-06" db="EMBL/GenBank/DDBJ databases">
        <authorList>
            <consortium name="SYNGENTA / RWTH Aachen University"/>
        </authorList>
    </citation>
    <scope>NUCLEOTIDE SEQUENCE</scope>
</reference>
<name>A0AAV0B9K4_PHAPC</name>
<dbReference type="InterPro" id="IPR038607">
    <property type="entry name" value="PhoD-like_sf"/>
</dbReference>
<protein>
    <submittedName>
        <fullName evidence="3">PhoD-like phosphatase-domain-containing protein</fullName>
    </submittedName>
</protein>
<dbReference type="SUPFAM" id="SSF56300">
    <property type="entry name" value="Metallo-dependent phosphatases"/>
    <property type="match status" value="1"/>
</dbReference>
<evidence type="ECO:0000313" key="3">
    <source>
        <dbReference type="EMBL" id="CAH7682818.1"/>
    </source>
</evidence>
<dbReference type="CDD" id="cd07389">
    <property type="entry name" value="MPP_PhoD"/>
    <property type="match status" value="1"/>
</dbReference>
<dbReference type="PANTHER" id="PTHR43606:SF2">
    <property type="entry name" value="ALKALINE PHOSPHATASE FAMILY PROTEIN (AFU_ORTHOLOGUE AFUA_5G03860)"/>
    <property type="match status" value="1"/>
</dbReference>
<evidence type="ECO:0000256" key="1">
    <source>
        <dbReference type="SAM" id="MobiDB-lite"/>
    </source>
</evidence>
<dbReference type="EMBL" id="CALTRL010004300">
    <property type="protein sequence ID" value="CAH7682818.1"/>
    <property type="molecule type" value="Genomic_DNA"/>
</dbReference>
<feature type="region of interest" description="Disordered" evidence="1">
    <location>
        <begin position="92"/>
        <end position="127"/>
    </location>
</feature>
<dbReference type="InterPro" id="IPR052900">
    <property type="entry name" value="Phospholipid_Metab_Enz"/>
</dbReference>
<sequence length="692" mass="78836">MSQLNIILFIVIESVLLLTISRGSTLITNLSSIQTRLVGYIFLRWIPIQNAHLVVTLSFLVYCLGLSKKSIVEKNLSNRGLPVISIDKKKSKQKAQEKEDDEEEEEDDDDDDDDDDDQTQSNENQSLLKNQKGSRLVQVKIQKSSKLDPLKALLGFITNSKLLNSLNFSINLIISLLCLDATFRTLIFYGQEDLSFSRIGAVGESWAKIHVRIPQNTPNSLSHNLNHHLSNQQVEGSHPVGPAGARVIFRPLQPIGNWITGPELVTSNSTDWNTVAKLENLWPGTTYEYRLTKLNSTNVHHPLFPTVGHFKTAPDSSLTSLDQTDRGSFSFAYTSCVKPGFPYNPFKDPLHNEGAEELTELSIEKKLDFVLFLGDFIYSDSPFYPGNSIKHYHRKYRQSFSGRGWRKLIQSTRLLHIYDDHEILNDWAGQGDDENKIFKSANQAYRNYLGDSNYDGPPGKKENYYWFRYGDSAFFVLDCRRYRSKNDAKDDEMKTMLGENQKRIFLDWLEAVNSTVTFKFVVSSTPFMTLWSGLDGAIDTWSGFLTERNELLDVMQHVPNLIILSGDRHEFAAASIRETIIEFSTSPLNQFWLPIETLSQDNGLGSVEGEDKLIKYIPRGNRKFSTLKVDSSETGRPKIKFEVYVDGKLNWNLTYLAKQVEPKPKESLGNLIDLNWESLLKLLKPIKWFSGV</sequence>
<proteinExistence type="predicted"/>
<dbReference type="PANTHER" id="PTHR43606">
    <property type="entry name" value="PHOSPHATASE, PUTATIVE (AFU_ORTHOLOGUE AFUA_6G08710)-RELATED"/>
    <property type="match status" value="1"/>
</dbReference>
<keyword evidence="4" id="KW-1185">Reference proteome</keyword>